<dbReference type="AlphaFoldDB" id="A0A8C3CHG0"/>
<dbReference type="Ensembl" id="ENSCMMT00000022746.1">
    <property type="protein sequence ID" value="ENSCMMP00000020748.1"/>
    <property type="gene ID" value="ENSCMMG00000013080.1"/>
</dbReference>
<keyword evidence="3" id="KW-1185">Reference proteome</keyword>
<keyword evidence="1" id="KW-0812">Transmembrane</keyword>
<evidence type="ECO:0000256" key="1">
    <source>
        <dbReference type="SAM" id="Phobius"/>
    </source>
</evidence>
<proteinExistence type="predicted"/>
<accession>A0A8C3CHG0</accession>
<keyword evidence="1" id="KW-1133">Transmembrane helix</keyword>
<evidence type="ECO:0000313" key="3">
    <source>
        <dbReference type="Proteomes" id="UP000694556"/>
    </source>
</evidence>
<name>A0A8C3CHG0_CAIMO</name>
<reference evidence="2" key="3">
    <citation type="submission" date="2025-09" db="UniProtKB">
        <authorList>
            <consortium name="Ensembl"/>
        </authorList>
    </citation>
    <scope>IDENTIFICATION</scope>
</reference>
<reference evidence="2" key="2">
    <citation type="submission" date="2025-08" db="UniProtKB">
        <authorList>
            <consortium name="Ensembl"/>
        </authorList>
    </citation>
    <scope>IDENTIFICATION</scope>
</reference>
<protein>
    <submittedName>
        <fullName evidence="2">Uncharacterized protein</fullName>
    </submittedName>
</protein>
<reference evidence="2" key="1">
    <citation type="submission" date="2018-09" db="EMBL/GenBank/DDBJ databases">
        <title>Common duck and Muscovy duck high density SNP chip.</title>
        <authorList>
            <person name="Vignal A."/>
            <person name="Thebault N."/>
            <person name="Warren W.C."/>
        </authorList>
    </citation>
    <scope>NUCLEOTIDE SEQUENCE [LARGE SCALE GENOMIC DNA]</scope>
</reference>
<dbReference type="Proteomes" id="UP000694556">
    <property type="component" value="Chromosome 2"/>
</dbReference>
<sequence>MITELHPSYCRAVSLMRKVFTLDNSMLFLGFITCLSSGLNNPWVDSSCPLVRRTALHSHMVINLHIMFFFCLTFIPILLIPNIFSVLLLLFFFDLSASMVYSWTC</sequence>
<feature type="transmembrane region" description="Helical" evidence="1">
    <location>
        <begin position="64"/>
        <end position="93"/>
    </location>
</feature>
<evidence type="ECO:0000313" key="2">
    <source>
        <dbReference type="Ensembl" id="ENSCMMP00000020748.1"/>
    </source>
</evidence>
<organism evidence="2 3">
    <name type="scientific">Cairina moschata</name>
    <name type="common">Muscovy duck</name>
    <dbReference type="NCBI Taxonomy" id="8855"/>
    <lineage>
        <taxon>Eukaryota</taxon>
        <taxon>Metazoa</taxon>
        <taxon>Chordata</taxon>
        <taxon>Craniata</taxon>
        <taxon>Vertebrata</taxon>
        <taxon>Euteleostomi</taxon>
        <taxon>Archelosauria</taxon>
        <taxon>Archosauria</taxon>
        <taxon>Dinosauria</taxon>
        <taxon>Saurischia</taxon>
        <taxon>Theropoda</taxon>
        <taxon>Coelurosauria</taxon>
        <taxon>Aves</taxon>
        <taxon>Neognathae</taxon>
        <taxon>Galloanserae</taxon>
        <taxon>Anseriformes</taxon>
        <taxon>Anatidae</taxon>
        <taxon>Anatinae</taxon>
        <taxon>Cairina</taxon>
    </lineage>
</organism>
<keyword evidence="1" id="KW-0472">Membrane</keyword>